<protein>
    <submittedName>
        <fullName evidence="1">Uncharacterized protein</fullName>
    </submittedName>
</protein>
<organism evidence="1">
    <name type="scientific">Siphoviridae sp. ctRcp9</name>
    <dbReference type="NCBI Taxonomy" id="2825504"/>
    <lineage>
        <taxon>Viruses</taxon>
        <taxon>Duplodnaviria</taxon>
        <taxon>Heunggongvirae</taxon>
        <taxon>Uroviricota</taxon>
        <taxon>Caudoviricetes</taxon>
    </lineage>
</organism>
<reference evidence="1" key="1">
    <citation type="journal article" date="2021" name="Proc. Natl. Acad. Sci. U.S.A.">
        <title>A Catalog of Tens of Thousands of Viruses from Human Metagenomes Reveals Hidden Associations with Chronic Diseases.</title>
        <authorList>
            <person name="Tisza M.J."/>
            <person name="Buck C.B."/>
        </authorList>
    </citation>
    <scope>NUCLEOTIDE SEQUENCE</scope>
    <source>
        <strain evidence="1">CtRcp9</strain>
    </source>
</reference>
<dbReference type="EMBL" id="BK015450">
    <property type="protein sequence ID" value="DAE07424.1"/>
    <property type="molecule type" value="Genomic_DNA"/>
</dbReference>
<name>A0A8S5PL05_9CAUD</name>
<accession>A0A8S5PL05</accession>
<proteinExistence type="predicted"/>
<sequence length="127" mass="14512">MKIKLGEALKANKIIREMLENTELNDTTFKFKLLLLANALQPMEQNFDMLRNQKIMELGTKTKDENGQENSYIPAEDAEAIKKFNDSMEQLLSTEITLPVDKLKAQDVFDKNLPVDYMIGLCSVIEV</sequence>
<evidence type="ECO:0000313" key="1">
    <source>
        <dbReference type="EMBL" id="DAE07424.1"/>
    </source>
</evidence>